<sequence>MLANLKGLDLFSYEFHKIPAGILPKLCRLQKLRINWGSETQRVAVEEGTRLLKNLNSLTAQFCKLQDFNCYIKSLNSHGILSEYCLLLSQEDISNSYQLLSYWRLMDDFNKVVILEGFNICGREEDSIVLPKEVEFLFIKNCNDVRNISNIPTFNTLEILLLEGVDNLSGILLNVSESSPAGQYSHLKVVPIYGYHKLIIILPKLRKLTLLDMSELKSIINVCGRNEVMVCDSLHEVPIFGCPLLRPSPTMFQSPCHRQFAEEITSNGAPFATPFGC</sequence>
<dbReference type="Gene3D" id="3.80.10.10">
    <property type="entry name" value="Ribonuclease Inhibitor"/>
    <property type="match status" value="1"/>
</dbReference>
<keyword evidence="2" id="KW-1185">Reference proteome</keyword>
<evidence type="ECO:0000313" key="2">
    <source>
        <dbReference type="Proteomes" id="UP001281410"/>
    </source>
</evidence>
<comment type="caution">
    <text evidence="1">The sequence shown here is derived from an EMBL/GenBank/DDBJ whole genome shotgun (WGS) entry which is preliminary data.</text>
</comment>
<accession>A0AAE0DTZ5</accession>
<gene>
    <name evidence="1" type="ORF">Dsin_028149</name>
</gene>
<evidence type="ECO:0000313" key="1">
    <source>
        <dbReference type="EMBL" id="KAK3188588.1"/>
    </source>
</evidence>
<dbReference type="Proteomes" id="UP001281410">
    <property type="component" value="Unassembled WGS sequence"/>
</dbReference>
<proteinExistence type="predicted"/>
<dbReference type="AlphaFoldDB" id="A0AAE0DTZ5"/>
<reference evidence="1" key="1">
    <citation type="journal article" date="2023" name="Plant J.">
        <title>Genome sequences and population genomics provide insights into the demographic history, inbreeding, and mutation load of two 'living fossil' tree species of Dipteronia.</title>
        <authorList>
            <person name="Feng Y."/>
            <person name="Comes H.P."/>
            <person name="Chen J."/>
            <person name="Zhu S."/>
            <person name="Lu R."/>
            <person name="Zhang X."/>
            <person name="Li P."/>
            <person name="Qiu J."/>
            <person name="Olsen K.M."/>
            <person name="Qiu Y."/>
        </authorList>
    </citation>
    <scope>NUCLEOTIDE SEQUENCE</scope>
    <source>
        <strain evidence="1">NBL</strain>
    </source>
</reference>
<dbReference type="EMBL" id="JANJYJ010000009">
    <property type="protein sequence ID" value="KAK3188588.1"/>
    <property type="molecule type" value="Genomic_DNA"/>
</dbReference>
<dbReference type="SUPFAM" id="SSF52058">
    <property type="entry name" value="L domain-like"/>
    <property type="match status" value="1"/>
</dbReference>
<organism evidence="1 2">
    <name type="scientific">Dipteronia sinensis</name>
    <dbReference type="NCBI Taxonomy" id="43782"/>
    <lineage>
        <taxon>Eukaryota</taxon>
        <taxon>Viridiplantae</taxon>
        <taxon>Streptophyta</taxon>
        <taxon>Embryophyta</taxon>
        <taxon>Tracheophyta</taxon>
        <taxon>Spermatophyta</taxon>
        <taxon>Magnoliopsida</taxon>
        <taxon>eudicotyledons</taxon>
        <taxon>Gunneridae</taxon>
        <taxon>Pentapetalae</taxon>
        <taxon>rosids</taxon>
        <taxon>malvids</taxon>
        <taxon>Sapindales</taxon>
        <taxon>Sapindaceae</taxon>
        <taxon>Hippocastanoideae</taxon>
        <taxon>Acereae</taxon>
        <taxon>Dipteronia</taxon>
    </lineage>
</organism>
<dbReference type="InterPro" id="IPR032675">
    <property type="entry name" value="LRR_dom_sf"/>
</dbReference>
<protein>
    <submittedName>
        <fullName evidence="1">Uncharacterized protein</fullName>
    </submittedName>
</protein>
<name>A0AAE0DTZ5_9ROSI</name>